<gene>
    <name evidence="7" type="ORF">P4O66_018490</name>
</gene>
<name>A0AAD8YQM8_9TELE</name>
<keyword evidence="8" id="KW-1185">Reference proteome</keyword>
<dbReference type="Pfam" id="PF00335">
    <property type="entry name" value="Tetraspanin"/>
    <property type="match status" value="1"/>
</dbReference>
<comment type="similarity">
    <text evidence="2 6">Belongs to the tetraspanin (TM4SF) family.</text>
</comment>
<dbReference type="PANTHER" id="PTHR19282">
    <property type="entry name" value="TETRASPANIN"/>
    <property type="match status" value="1"/>
</dbReference>
<feature type="transmembrane region" description="Helical" evidence="6">
    <location>
        <begin position="249"/>
        <end position="272"/>
    </location>
</feature>
<dbReference type="InterPro" id="IPR008952">
    <property type="entry name" value="Tetraspanin_EC2_sf"/>
</dbReference>
<feature type="transmembrane region" description="Helical" evidence="6">
    <location>
        <begin position="86"/>
        <end position="109"/>
    </location>
</feature>
<keyword evidence="5 6" id="KW-0472">Membrane</keyword>
<evidence type="ECO:0000256" key="3">
    <source>
        <dbReference type="ARBA" id="ARBA00022692"/>
    </source>
</evidence>
<evidence type="ECO:0000256" key="5">
    <source>
        <dbReference type="ARBA" id="ARBA00023136"/>
    </source>
</evidence>
<evidence type="ECO:0000256" key="2">
    <source>
        <dbReference type="ARBA" id="ARBA00006840"/>
    </source>
</evidence>
<dbReference type="PROSITE" id="PS00421">
    <property type="entry name" value="TM4_1"/>
    <property type="match status" value="1"/>
</dbReference>
<dbReference type="PIRSF" id="PIRSF002419">
    <property type="entry name" value="Tetraspanin"/>
    <property type="match status" value="1"/>
</dbReference>
<dbReference type="InterPro" id="IPR018503">
    <property type="entry name" value="Tetraspanin_CS"/>
</dbReference>
<evidence type="ECO:0000256" key="4">
    <source>
        <dbReference type="ARBA" id="ARBA00022989"/>
    </source>
</evidence>
<keyword evidence="4 6" id="KW-1133">Transmembrane helix</keyword>
<protein>
    <recommendedName>
        <fullName evidence="6">Tetraspanin</fullName>
    </recommendedName>
</protein>
<dbReference type="Proteomes" id="UP001239994">
    <property type="component" value="Unassembled WGS sequence"/>
</dbReference>
<organism evidence="7 8">
    <name type="scientific">Electrophorus voltai</name>
    <dbReference type="NCBI Taxonomy" id="2609070"/>
    <lineage>
        <taxon>Eukaryota</taxon>
        <taxon>Metazoa</taxon>
        <taxon>Chordata</taxon>
        <taxon>Craniata</taxon>
        <taxon>Vertebrata</taxon>
        <taxon>Euteleostomi</taxon>
        <taxon>Actinopterygii</taxon>
        <taxon>Neopterygii</taxon>
        <taxon>Teleostei</taxon>
        <taxon>Ostariophysi</taxon>
        <taxon>Gymnotiformes</taxon>
        <taxon>Gymnotoidei</taxon>
        <taxon>Gymnotidae</taxon>
        <taxon>Electrophorus</taxon>
    </lineage>
</organism>
<dbReference type="Gene3D" id="1.10.1450.10">
    <property type="entry name" value="Tetraspanin"/>
    <property type="match status" value="1"/>
</dbReference>
<evidence type="ECO:0000256" key="6">
    <source>
        <dbReference type="RuleBase" id="RU361218"/>
    </source>
</evidence>
<proteinExistence type="inferred from homology"/>
<evidence type="ECO:0000313" key="7">
    <source>
        <dbReference type="EMBL" id="KAK1785062.1"/>
    </source>
</evidence>
<dbReference type="PANTHER" id="PTHR19282:SF44">
    <property type="entry name" value="CD82 ANTIGEN"/>
    <property type="match status" value="1"/>
</dbReference>
<dbReference type="GO" id="GO:0005886">
    <property type="term" value="C:plasma membrane"/>
    <property type="evidence" value="ECO:0007669"/>
    <property type="project" value="TreeGrafter"/>
</dbReference>
<dbReference type="AlphaFoldDB" id="A0AAD8YQM8"/>
<dbReference type="PRINTS" id="PR00259">
    <property type="entry name" value="TMFOUR"/>
</dbReference>
<dbReference type="InterPro" id="IPR018499">
    <property type="entry name" value="Tetraspanin/Peripherin"/>
</dbReference>
<sequence length="286" mass="31941">MHYLLAQFAEIRDSDSCGNCFLLKLKRAAAMGKGCITATKYFLFLFNLLFFVFGALILGFGLWILLDNKSFITVLQESSTTLKVGSYILIGVGSLSMLMGFLGCVGAIYEIRCLLGLYFTCLLLILIAQVTAAVLIYFQRDLLKHEMSSIVNKIIVNYTGQNSTTDRAWDYIQRTIQCCGWTGPSNWTENVLIKNTTQAMYPCSCRNESIPGTEMQKMGLCNSLASEWPVYTKGCISSVEDWFLNNSGVILGLCVGVAVIELLGMILSMCLCKRVHQEDYTKVPRY</sequence>
<dbReference type="EMBL" id="JAROKS010000026">
    <property type="protein sequence ID" value="KAK1785062.1"/>
    <property type="molecule type" value="Genomic_DNA"/>
</dbReference>
<evidence type="ECO:0000256" key="1">
    <source>
        <dbReference type="ARBA" id="ARBA00004141"/>
    </source>
</evidence>
<feature type="transmembrane region" description="Helical" evidence="6">
    <location>
        <begin position="41"/>
        <end position="66"/>
    </location>
</feature>
<evidence type="ECO:0000313" key="8">
    <source>
        <dbReference type="Proteomes" id="UP001239994"/>
    </source>
</evidence>
<reference evidence="7" key="1">
    <citation type="submission" date="2023-03" db="EMBL/GenBank/DDBJ databases">
        <title>Electrophorus voltai genome.</title>
        <authorList>
            <person name="Bian C."/>
        </authorList>
    </citation>
    <scope>NUCLEOTIDE SEQUENCE</scope>
    <source>
        <strain evidence="7">CB-2022</strain>
        <tissue evidence="7">Muscle</tissue>
    </source>
</reference>
<dbReference type="CDD" id="cd03160">
    <property type="entry name" value="CD37_CD82_like_LEL"/>
    <property type="match status" value="1"/>
</dbReference>
<keyword evidence="3 6" id="KW-0812">Transmembrane</keyword>
<accession>A0AAD8YQM8</accession>
<comment type="subcellular location">
    <subcellularLocation>
        <location evidence="1 6">Membrane</location>
        <topology evidence="1 6">Multi-pass membrane protein</topology>
    </subcellularLocation>
</comment>
<feature type="transmembrane region" description="Helical" evidence="6">
    <location>
        <begin position="116"/>
        <end position="138"/>
    </location>
</feature>
<comment type="caution">
    <text evidence="7">The sequence shown here is derived from an EMBL/GenBank/DDBJ whole genome shotgun (WGS) entry which is preliminary data.</text>
</comment>
<dbReference type="SUPFAM" id="SSF48652">
    <property type="entry name" value="Tetraspanin"/>
    <property type="match status" value="1"/>
</dbReference>
<dbReference type="InterPro" id="IPR000301">
    <property type="entry name" value="Tetraspanin_animals"/>
</dbReference>